<dbReference type="SUPFAM" id="SSF56784">
    <property type="entry name" value="HAD-like"/>
    <property type="match status" value="1"/>
</dbReference>
<reference evidence="1" key="1">
    <citation type="submission" date="2020-03" db="EMBL/GenBank/DDBJ databases">
        <title>The deep terrestrial virosphere.</title>
        <authorList>
            <person name="Holmfeldt K."/>
            <person name="Nilsson E."/>
            <person name="Simone D."/>
            <person name="Lopez-Fernandez M."/>
            <person name="Wu X."/>
            <person name="de Brujin I."/>
            <person name="Lundin D."/>
            <person name="Andersson A."/>
            <person name="Bertilsson S."/>
            <person name="Dopson M."/>
        </authorList>
    </citation>
    <scope>NUCLEOTIDE SEQUENCE</scope>
    <source>
        <strain evidence="1">MM415B04709</strain>
    </source>
</reference>
<gene>
    <name evidence="1" type="ORF">MM415B04709_0004</name>
</gene>
<organism evidence="1">
    <name type="scientific">viral metagenome</name>
    <dbReference type="NCBI Taxonomy" id="1070528"/>
    <lineage>
        <taxon>unclassified sequences</taxon>
        <taxon>metagenomes</taxon>
        <taxon>organismal metagenomes</taxon>
    </lineage>
</organism>
<proteinExistence type="predicted"/>
<dbReference type="InterPro" id="IPR023214">
    <property type="entry name" value="HAD_sf"/>
</dbReference>
<dbReference type="Gene3D" id="3.40.50.1000">
    <property type="entry name" value="HAD superfamily/HAD-like"/>
    <property type="match status" value="1"/>
</dbReference>
<accession>A0A6M3LBK0</accession>
<evidence type="ECO:0000313" key="1">
    <source>
        <dbReference type="EMBL" id="QJA92366.1"/>
    </source>
</evidence>
<dbReference type="InterPro" id="IPR036412">
    <property type="entry name" value="HAD-like_sf"/>
</dbReference>
<protein>
    <submittedName>
        <fullName evidence="1">Uncharacterized protein</fullName>
    </submittedName>
</protein>
<name>A0A6M3LBK0_9ZZZZ</name>
<dbReference type="EMBL" id="MT143061">
    <property type="protein sequence ID" value="QJA92366.1"/>
    <property type="molecule type" value="Genomic_DNA"/>
</dbReference>
<sequence>MSIEVLPKIKIIWPKEIRKPRLLLDIDGVVVRYDFVGLVKRYFGVDIEPKAIFAYNLADVLGVSSREIDNMFQEQVWGKPIFMDGAFDILKEIKQIYEIIIYSNRIKYMGEMELAKWLIDYEIPFDGIDYGQNKYDFHIDDRPEKLEDTNSPIKLLYTQPWNEGCLNIKSNLRRVFTWYEIRLELLGDDVTCPLCGLFYQRINSNQACPRCKGE</sequence>
<dbReference type="AlphaFoldDB" id="A0A6M3LBK0"/>